<comment type="subcellular location">
    <subcellularLocation>
        <location evidence="1">Cell membrane</location>
        <topology evidence="1">Multi-pass membrane protein</topology>
    </subcellularLocation>
</comment>
<dbReference type="AlphaFoldDB" id="A0A2T4U8T4"/>
<dbReference type="Pfam" id="PF12832">
    <property type="entry name" value="MFS_1_like"/>
    <property type="match status" value="1"/>
</dbReference>
<evidence type="ECO:0000256" key="2">
    <source>
        <dbReference type="ARBA" id="ARBA00022448"/>
    </source>
</evidence>
<feature type="transmembrane region" description="Helical" evidence="7">
    <location>
        <begin position="289"/>
        <end position="314"/>
    </location>
</feature>
<evidence type="ECO:0000256" key="5">
    <source>
        <dbReference type="ARBA" id="ARBA00022989"/>
    </source>
</evidence>
<feature type="transmembrane region" description="Helical" evidence="7">
    <location>
        <begin position="222"/>
        <end position="243"/>
    </location>
</feature>
<evidence type="ECO:0000259" key="8">
    <source>
        <dbReference type="PROSITE" id="PS50850"/>
    </source>
</evidence>
<feature type="transmembrane region" description="Helical" evidence="7">
    <location>
        <begin position="72"/>
        <end position="89"/>
    </location>
</feature>
<dbReference type="GO" id="GO:0005886">
    <property type="term" value="C:plasma membrane"/>
    <property type="evidence" value="ECO:0007669"/>
    <property type="project" value="UniProtKB-SubCell"/>
</dbReference>
<feature type="transmembrane region" description="Helical" evidence="7">
    <location>
        <begin position="196"/>
        <end position="216"/>
    </location>
</feature>
<comment type="caution">
    <text evidence="9">The sequence shown here is derived from an EMBL/GenBank/DDBJ whole genome shotgun (WGS) entry which is preliminary data.</text>
</comment>
<reference evidence="9 10" key="1">
    <citation type="submission" date="2018-03" db="EMBL/GenBank/DDBJ databases">
        <title>Alkalicoccus saliphilus sp. nov., isolated from a mineral pool.</title>
        <authorList>
            <person name="Zhao B."/>
        </authorList>
    </citation>
    <scope>NUCLEOTIDE SEQUENCE [LARGE SCALE GENOMIC DNA]</scope>
    <source>
        <strain evidence="9 10">6AG</strain>
    </source>
</reference>
<evidence type="ECO:0000313" key="9">
    <source>
        <dbReference type="EMBL" id="PTL39790.1"/>
    </source>
</evidence>
<gene>
    <name evidence="9" type="ORF">C6Y45_03865</name>
</gene>
<dbReference type="SUPFAM" id="SSF103473">
    <property type="entry name" value="MFS general substrate transporter"/>
    <property type="match status" value="1"/>
</dbReference>
<protein>
    <submittedName>
        <fullName evidence="9">MFS transporter</fullName>
    </submittedName>
</protein>
<feature type="transmembrane region" description="Helical" evidence="7">
    <location>
        <begin position="155"/>
        <end position="176"/>
    </location>
</feature>
<feature type="transmembrane region" description="Helical" evidence="7">
    <location>
        <begin position="95"/>
        <end position="112"/>
    </location>
</feature>
<evidence type="ECO:0000313" key="10">
    <source>
        <dbReference type="Proteomes" id="UP000240509"/>
    </source>
</evidence>
<sequence length="388" mass="42161">MQERAFFNMKGYFFFIYFGLGGLFPLLTVYLQDDVGLTGSQIGVITSIGPVVMILSQPLWGMLSDYTKKPKFLLVIASIGAGATGLTYITAQDYAIFVGIAATLAVFQSALIPLSDSIAMNYVKKHGGDYGKIRMWGAVGFAIAVWVMGNLSDWFGLQVIFYGFALVLLISAFFSAGMPNEAASVKVDVKGGMKRLVKVDGFLLFLLITFLVYGPIMANNFYFGLLIQFAGGSLAGVGFAFLLAAGSEVPFMRWAGAWIQSRGILFILFAAAFISGIRWIFYATNPDPIWIYITTIMQGFSIGLFVPAALQYVTDIAPGEVKATAVSIYAAVGNGLGAFFFSISAGLIIDWFSIPAVYFFYGIMTLIGAFLLFILARRQPHVVKKPSV</sequence>
<dbReference type="InterPro" id="IPR024989">
    <property type="entry name" value="MFS_assoc_dom"/>
</dbReference>
<keyword evidence="6 7" id="KW-0472">Membrane</keyword>
<keyword evidence="5 7" id="KW-1133">Transmembrane helix</keyword>
<feature type="transmembrane region" description="Helical" evidence="7">
    <location>
        <begin position="326"/>
        <end position="349"/>
    </location>
</feature>
<accession>A0A2T4U8T4</accession>
<dbReference type="PANTHER" id="PTHR23522">
    <property type="entry name" value="BLL5896 PROTEIN"/>
    <property type="match status" value="1"/>
</dbReference>
<feature type="transmembrane region" description="Helical" evidence="7">
    <location>
        <begin position="42"/>
        <end position="60"/>
    </location>
</feature>
<evidence type="ECO:0000256" key="6">
    <source>
        <dbReference type="ARBA" id="ARBA00023136"/>
    </source>
</evidence>
<dbReference type="GO" id="GO:0015213">
    <property type="term" value="F:uridine transmembrane transporter activity"/>
    <property type="evidence" value="ECO:0007669"/>
    <property type="project" value="TreeGrafter"/>
</dbReference>
<evidence type="ECO:0000256" key="1">
    <source>
        <dbReference type="ARBA" id="ARBA00004651"/>
    </source>
</evidence>
<evidence type="ECO:0000256" key="3">
    <source>
        <dbReference type="ARBA" id="ARBA00022475"/>
    </source>
</evidence>
<evidence type="ECO:0000256" key="4">
    <source>
        <dbReference type="ARBA" id="ARBA00022692"/>
    </source>
</evidence>
<feature type="transmembrane region" description="Helical" evidence="7">
    <location>
        <begin position="355"/>
        <end position="376"/>
    </location>
</feature>
<dbReference type="RefSeq" id="WP_107583712.1">
    <property type="nucleotide sequence ID" value="NZ_PZJJ01000004.1"/>
</dbReference>
<evidence type="ECO:0000256" key="7">
    <source>
        <dbReference type="SAM" id="Phobius"/>
    </source>
</evidence>
<feature type="transmembrane region" description="Helical" evidence="7">
    <location>
        <begin position="12"/>
        <end position="30"/>
    </location>
</feature>
<proteinExistence type="predicted"/>
<keyword evidence="10" id="KW-1185">Reference proteome</keyword>
<feature type="transmembrane region" description="Helical" evidence="7">
    <location>
        <begin position="133"/>
        <end position="149"/>
    </location>
</feature>
<feature type="transmembrane region" description="Helical" evidence="7">
    <location>
        <begin position="264"/>
        <end position="283"/>
    </location>
</feature>
<name>A0A2T4U8T4_9BACI</name>
<keyword evidence="2" id="KW-0813">Transport</keyword>
<dbReference type="PANTHER" id="PTHR23522:SF4">
    <property type="entry name" value="NUCLEOSIDE PERMEASE NUPG-RELATED"/>
    <property type="match status" value="1"/>
</dbReference>
<keyword evidence="3" id="KW-1003">Cell membrane</keyword>
<dbReference type="PROSITE" id="PS50850">
    <property type="entry name" value="MFS"/>
    <property type="match status" value="1"/>
</dbReference>
<dbReference type="InterPro" id="IPR036259">
    <property type="entry name" value="MFS_trans_sf"/>
</dbReference>
<organism evidence="9 10">
    <name type="scientific">Alkalicoccus saliphilus</name>
    <dbReference type="NCBI Taxonomy" id="200989"/>
    <lineage>
        <taxon>Bacteria</taxon>
        <taxon>Bacillati</taxon>
        <taxon>Bacillota</taxon>
        <taxon>Bacilli</taxon>
        <taxon>Bacillales</taxon>
        <taxon>Bacillaceae</taxon>
        <taxon>Alkalicoccus</taxon>
    </lineage>
</organism>
<dbReference type="Gene3D" id="1.20.1250.20">
    <property type="entry name" value="MFS general substrate transporter like domains"/>
    <property type="match status" value="2"/>
</dbReference>
<dbReference type="Proteomes" id="UP000240509">
    <property type="component" value="Unassembled WGS sequence"/>
</dbReference>
<feature type="domain" description="Major facilitator superfamily (MFS) profile" evidence="8">
    <location>
        <begin position="5"/>
        <end position="380"/>
    </location>
</feature>
<dbReference type="InterPro" id="IPR020846">
    <property type="entry name" value="MFS_dom"/>
</dbReference>
<keyword evidence="4 7" id="KW-0812">Transmembrane</keyword>
<dbReference type="GO" id="GO:0015212">
    <property type="term" value="F:cytidine transmembrane transporter activity"/>
    <property type="evidence" value="ECO:0007669"/>
    <property type="project" value="TreeGrafter"/>
</dbReference>
<dbReference type="OrthoDB" id="1650886at2"/>
<dbReference type="EMBL" id="PZJJ01000004">
    <property type="protein sequence ID" value="PTL39790.1"/>
    <property type="molecule type" value="Genomic_DNA"/>
</dbReference>